<evidence type="ECO:0000313" key="1">
    <source>
        <dbReference type="EMBL" id="TDL21793.1"/>
    </source>
</evidence>
<protein>
    <recommendedName>
        <fullName evidence="3">F-box domain-containing protein</fullName>
    </recommendedName>
</protein>
<gene>
    <name evidence="1" type="ORF">BD410DRAFT_279176</name>
</gene>
<sequence length="386" mass="44350">MLDLWIERSGSHPLSFSLMYVSDQSDIDRLVDTLVPHAWRWKNVLVAFPLDVRQAFELGTRRLETLTVESIHCLRDSYQGREPQEPLEISLAHQLTEMSINVQLELNFGTSVLNSVKKLSFYDPEAPVGFNYVLYCLDHYPAVEKLTLKVSCNDLGIDTKIRTFPSLRSLDVSSFTGYPHQFFDLLCLPQLHTLTCHWQNGSYHVFDNFYADAIAQFLQRSQAPLRNLSLTGDRIDEIHLMKIFRHTPLLKGFICDYGGDITVDVVSWALTLTPSSQLCLELENITWLTFGQEPNYSQLREMICSRWNIQQSGEGTESGLRAKRHLKMVNIEDPRLTGLLQEPAIQLCVERGLNIHFLPKPGQIRDYWQELDGGDPYPRQRTFTNG</sequence>
<name>A0A4Y7Q2B3_9AGAM</name>
<evidence type="ECO:0008006" key="3">
    <source>
        <dbReference type="Google" id="ProtNLM"/>
    </source>
</evidence>
<dbReference type="Gene3D" id="3.80.10.10">
    <property type="entry name" value="Ribonuclease Inhibitor"/>
    <property type="match status" value="1"/>
</dbReference>
<dbReference type="AlphaFoldDB" id="A0A4Y7Q2B3"/>
<organism evidence="1 2">
    <name type="scientific">Rickenella mellea</name>
    <dbReference type="NCBI Taxonomy" id="50990"/>
    <lineage>
        <taxon>Eukaryota</taxon>
        <taxon>Fungi</taxon>
        <taxon>Dikarya</taxon>
        <taxon>Basidiomycota</taxon>
        <taxon>Agaricomycotina</taxon>
        <taxon>Agaricomycetes</taxon>
        <taxon>Hymenochaetales</taxon>
        <taxon>Rickenellaceae</taxon>
        <taxon>Rickenella</taxon>
    </lineage>
</organism>
<evidence type="ECO:0000313" key="2">
    <source>
        <dbReference type="Proteomes" id="UP000294933"/>
    </source>
</evidence>
<dbReference type="VEuPathDB" id="FungiDB:BD410DRAFT_279176"/>
<dbReference type="STRING" id="50990.A0A4Y7Q2B3"/>
<dbReference type="EMBL" id="ML170178">
    <property type="protein sequence ID" value="TDL21793.1"/>
    <property type="molecule type" value="Genomic_DNA"/>
</dbReference>
<reference evidence="1 2" key="1">
    <citation type="submission" date="2018-06" db="EMBL/GenBank/DDBJ databases">
        <title>A transcriptomic atlas of mushroom development highlights an independent origin of complex multicellularity.</title>
        <authorList>
            <consortium name="DOE Joint Genome Institute"/>
            <person name="Krizsan K."/>
            <person name="Almasi E."/>
            <person name="Merenyi Z."/>
            <person name="Sahu N."/>
            <person name="Viragh M."/>
            <person name="Koszo T."/>
            <person name="Mondo S."/>
            <person name="Kiss B."/>
            <person name="Balint B."/>
            <person name="Kues U."/>
            <person name="Barry K."/>
            <person name="Hegedus J.C."/>
            <person name="Henrissat B."/>
            <person name="Johnson J."/>
            <person name="Lipzen A."/>
            <person name="Ohm R."/>
            <person name="Nagy I."/>
            <person name="Pangilinan J."/>
            <person name="Yan J."/>
            <person name="Xiong Y."/>
            <person name="Grigoriev I.V."/>
            <person name="Hibbett D.S."/>
            <person name="Nagy L.G."/>
        </authorList>
    </citation>
    <scope>NUCLEOTIDE SEQUENCE [LARGE SCALE GENOMIC DNA]</scope>
    <source>
        <strain evidence="1 2">SZMC22713</strain>
    </source>
</reference>
<accession>A0A4Y7Q2B3</accession>
<proteinExistence type="predicted"/>
<dbReference type="Proteomes" id="UP000294933">
    <property type="component" value="Unassembled WGS sequence"/>
</dbReference>
<keyword evidence="2" id="KW-1185">Reference proteome</keyword>
<dbReference type="InterPro" id="IPR032675">
    <property type="entry name" value="LRR_dom_sf"/>
</dbReference>